<feature type="compositionally biased region" description="Low complexity" evidence="6">
    <location>
        <begin position="399"/>
        <end position="409"/>
    </location>
</feature>
<proteinExistence type="inferred from homology"/>
<keyword evidence="2" id="KW-0479">Metal-binding</keyword>
<dbReference type="GO" id="GO:0003677">
    <property type="term" value="F:DNA binding"/>
    <property type="evidence" value="ECO:0007669"/>
    <property type="project" value="UniProtKB-KW"/>
</dbReference>
<dbReference type="CDD" id="cd04480">
    <property type="entry name" value="RPA1_DBD_A_like"/>
    <property type="match status" value="1"/>
</dbReference>
<keyword evidence="3" id="KW-0863">Zinc-finger</keyword>
<keyword evidence="10" id="KW-1185">Reference proteome</keyword>
<dbReference type="FunFam" id="2.40.50.140:FF:000041">
    <property type="entry name" value="Replication protein A subunit"/>
    <property type="match status" value="1"/>
</dbReference>
<dbReference type="PANTHER" id="PTHR47165:SF4">
    <property type="entry name" value="OS03G0429900 PROTEIN"/>
    <property type="match status" value="1"/>
</dbReference>
<evidence type="ECO:0000259" key="8">
    <source>
        <dbReference type="Pfam" id="PF08646"/>
    </source>
</evidence>
<evidence type="ECO:0000256" key="3">
    <source>
        <dbReference type="ARBA" id="ARBA00022771"/>
    </source>
</evidence>
<dbReference type="InterPro" id="IPR047192">
    <property type="entry name" value="Euk_RPA1_DBD_C"/>
</dbReference>
<comment type="caution">
    <text evidence="9">The sequence shown here is derived from an EMBL/GenBank/DDBJ whole genome shotgun (WGS) entry which is preliminary data.</text>
</comment>
<organism evidence="9 10">
    <name type="scientific">Lithocarpus litseifolius</name>
    <dbReference type="NCBI Taxonomy" id="425828"/>
    <lineage>
        <taxon>Eukaryota</taxon>
        <taxon>Viridiplantae</taxon>
        <taxon>Streptophyta</taxon>
        <taxon>Embryophyta</taxon>
        <taxon>Tracheophyta</taxon>
        <taxon>Spermatophyta</taxon>
        <taxon>Magnoliopsida</taxon>
        <taxon>eudicotyledons</taxon>
        <taxon>Gunneridae</taxon>
        <taxon>Pentapetalae</taxon>
        <taxon>rosids</taxon>
        <taxon>fabids</taxon>
        <taxon>Fagales</taxon>
        <taxon>Fagaceae</taxon>
        <taxon>Lithocarpus</taxon>
    </lineage>
</organism>
<dbReference type="InterPro" id="IPR013955">
    <property type="entry name" value="Rep_factor-A_C"/>
</dbReference>
<dbReference type="Pfam" id="PF02721">
    <property type="entry name" value="DUF223"/>
    <property type="match status" value="1"/>
</dbReference>
<name>A0AAW2DIK0_9ROSI</name>
<evidence type="ECO:0000256" key="2">
    <source>
        <dbReference type="ARBA" id="ARBA00022723"/>
    </source>
</evidence>
<gene>
    <name evidence="9" type="ORF">SO802_010627</name>
</gene>
<evidence type="ECO:0000313" key="9">
    <source>
        <dbReference type="EMBL" id="KAL0009125.1"/>
    </source>
</evidence>
<feature type="domain" description="Replication factor A C-terminal" evidence="8">
    <location>
        <begin position="292"/>
        <end position="383"/>
    </location>
</feature>
<evidence type="ECO:0000256" key="5">
    <source>
        <dbReference type="ARBA" id="ARBA00023125"/>
    </source>
</evidence>
<reference evidence="9 10" key="1">
    <citation type="submission" date="2024-01" db="EMBL/GenBank/DDBJ databases">
        <title>A telomere-to-telomere, gap-free genome of sweet tea (Lithocarpus litseifolius).</title>
        <authorList>
            <person name="Zhou J."/>
        </authorList>
    </citation>
    <scope>NUCLEOTIDE SEQUENCE [LARGE SCALE GENOMIC DNA]</scope>
    <source>
        <strain evidence="9">Zhou-2022a</strain>
        <tissue evidence="9">Leaf</tissue>
    </source>
</reference>
<sequence>MAMCWTPLSKLSMDRDNWTIKVRVLRMWDAINTKNNEFISLDMIFIDEEGSTIHAIVRKNQARTFRPQLLEGRVYTIKNFRVESTKGEFRPVHNDIKIWFMTITTIMESNEDMNSIQKYCFEFADYDQIQNQCYNYTYLIDVVGKLVAVGNVEEPQVNGAPRKLRNLQLLLKEGKEIRLSLWGTSVWQIDEDVYKNNQGPFVLIATSTIVKSFGGKFSLSSTSATKIYLNLEIPEVAEIIDRNGKKHDPTQEIPKIHAKQFSEEDFSSNNMKTIPELKCIEWDPAKQDVNCNCVATISNIDTTMGWYYISCVLCGKKVKPQSGSFWCAKCETNTNLPIPRYRIQIEVFDSTDKTTFVIFDRDAEKILNKSAKDLAEKQTEIPMQNLSDNKSASTNFVRSSQESSSVISSMINTNDATKGTNDATKGENDKSSQIEQIRIDQTSNVEDEETNDDNIPLNMLYKRRHTSKNKAFKKQKNKISQ</sequence>
<feature type="region of interest" description="Disordered" evidence="6">
    <location>
        <begin position="381"/>
        <end position="481"/>
    </location>
</feature>
<feature type="compositionally biased region" description="Polar residues" evidence="6">
    <location>
        <begin position="433"/>
        <end position="444"/>
    </location>
</feature>
<dbReference type="PANTHER" id="PTHR47165">
    <property type="entry name" value="OS03G0429900 PROTEIN"/>
    <property type="match status" value="1"/>
</dbReference>
<feature type="compositionally biased region" description="Polar residues" evidence="6">
    <location>
        <begin position="381"/>
        <end position="398"/>
    </location>
</feature>
<comment type="similarity">
    <text evidence="1">Belongs to the replication factor A protein 1 family.</text>
</comment>
<evidence type="ECO:0000256" key="6">
    <source>
        <dbReference type="SAM" id="MobiDB-lite"/>
    </source>
</evidence>
<dbReference type="InterPro" id="IPR003871">
    <property type="entry name" value="RFA1B/D_OB_1st"/>
</dbReference>
<dbReference type="SUPFAM" id="SSF50249">
    <property type="entry name" value="Nucleic acid-binding proteins"/>
    <property type="match status" value="3"/>
</dbReference>
<dbReference type="AlphaFoldDB" id="A0AAW2DIK0"/>
<keyword evidence="5" id="KW-0238">DNA-binding</keyword>
<accession>A0AAW2DIK0</accession>
<evidence type="ECO:0000256" key="1">
    <source>
        <dbReference type="ARBA" id="ARBA00005690"/>
    </source>
</evidence>
<evidence type="ECO:0008006" key="11">
    <source>
        <dbReference type="Google" id="ProtNLM"/>
    </source>
</evidence>
<feature type="compositionally biased region" description="Polar residues" evidence="6">
    <location>
        <begin position="410"/>
        <end position="423"/>
    </location>
</feature>
<dbReference type="CDD" id="cd04481">
    <property type="entry name" value="RPA1_DBD_B_like"/>
    <property type="match status" value="1"/>
</dbReference>
<keyword evidence="4" id="KW-0862">Zinc</keyword>
<feature type="domain" description="Replication protein A 70 kDa DNA-binding subunit B/D first OB fold" evidence="7">
    <location>
        <begin position="6"/>
        <end position="108"/>
    </location>
</feature>
<dbReference type="CDD" id="cd04476">
    <property type="entry name" value="RPA1_DBD_C"/>
    <property type="match status" value="1"/>
</dbReference>
<evidence type="ECO:0000313" key="10">
    <source>
        <dbReference type="Proteomes" id="UP001459277"/>
    </source>
</evidence>
<dbReference type="EMBL" id="JAZDWU010000003">
    <property type="protein sequence ID" value="KAL0009125.1"/>
    <property type="molecule type" value="Genomic_DNA"/>
</dbReference>
<evidence type="ECO:0000259" key="7">
    <source>
        <dbReference type="Pfam" id="PF02721"/>
    </source>
</evidence>
<dbReference type="InterPro" id="IPR012340">
    <property type="entry name" value="NA-bd_OB-fold"/>
</dbReference>
<dbReference type="GO" id="GO:0008270">
    <property type="term" value="F:zinc ion binding"/>
    <property type="evidence" value="ECO:0007669"/>
    <property type="project" value="UniProtKB-KW"/>
</dbReference>
<dbReference type="Pfam" id="PF08646">
    <property type="entry name" value="Rep_fac-A_C"/>
    <property type="match status" value="1"/>
</dbReference>
<feature type="compositionally biased region" description="Basic residues" evidence="6">
    <location>
        <begin position="461"/>
        <end position="481"/>
    </location>
</feature>
<protein>
    <recommendedName>
        <fullName evidence="11">Replication protein A subunit</fullName>
    </recommendedName>
</protein>
<dbReference type="Proteomes" id="UP001459277">
    <property type="component" value="Unassembled WGS sequence"/>
</dbReference>
<evidence type="ECO:0000256" key="4">
    <source>
        <dbReference type="ARBA" id="ARBA00022833"/>
    </source>
</evidence>
<dbReference type="Gene3D" id="2.40.50.140">
    <property type="entry name" value="Nucleic acid-binding proteins"/>
    <property type="match status" value="3"/>
</dbReference>